<comment type="caution">
    <text evidence="1">The sequence shown here is derived from an EMBL/GenBank/DDBJ whole genome shotgun (WGS) entry which is preliminary data.</text>
</comment>
<keyword evidence="2" id="KW-1185">Reference proteome</keyword>
<evidence type="ECO:0000313" key="1">
    <source>
        <dbReference type="EMBL" id="CAI6362346.1"/>
    </source>
</evidence>
<dbReference type="Proteomes" id="UP001160148">
    <property type="component" value="Unassembled WGS sequence"/>
</dbReference>
<evidence type="ECO:0000313" key="2">
    <source>
        <dbReference type="Proteomes" id="UP001160148"/>
    </source>
</evidence>
<accession>A0AAV0X3V1</accession>
<dbReference type="EMBL" id="CARXXK010000003">
    <property type="protein sequence ID" value="CAI6362346.1"/>
    <property type="molecule type" value="Genomic_DNA"/>
</dbReference>
<sequence>MEAIISLSPYLLVNNVSAAKEHMITLCSEIAKPMTDRHLLFKIMFELFMRCDLKTFDMNDDLDTDEEYEGDLSVDNILPLLVTCIDYDVDDSSFKSVIVSS</sequence>
<organism evidence="1 2">
    <name type="scientific">Macrosiphum euphorbiae</name>
    <name type="common">potato aphid</name>
    <dbReference type="NCBI Taxonomy" id="13131"/>
    <lineage>
        <taxon>Eukaryota</taxon>
        <taxon>Metazoa</taxon>
        <taxon>Ecdysozoa</taxon>
        <taxon>Arthropoda</taxon>
        <taxon>Hexapoda</taxon>
        <taxon>Insecta</taxon>
        <taxon>Pterygota</taxon>
        <taxon>Neoptera</taxon>
        <taxon>Paraneoptera</taxon>
        <taxon>Hemiptera</taxon>
        <taxon>Sternorrhyncha</taxon>
        <taxon>Aphidomorpha</taxon>
        <taxon>Aphidoidea</taxon>
        <taxon>Aphididae</taxon>
        <taxon>Macrosiphini</taxon>
        <taxon>Macrosiphum</taxon>
    </lineage>
</organism>
<gene>
    <name evidence="1" type="ORF">MEUPH1_LOCUS17423</name>
</gene>
<protein>
    <submittedName>
        <fullName evidence="1">Uncharacterized protein</fullName>
    </submittedName>
</protein>
<dbReference type="AlphaFoldDB" id="A0AAV0X3V1"/>
<reference evidence="1 2" key="1">
    <citation type="submission" date="2023-01" db="EMBL/GenBank/DDBJ databases">
        <authorList>
            <person name="Whitehead M."/>
        </authorList>
    </citation>
    <scope>NUCLEOTIDE SEQUENCE [LARGE SCALE GENOMIC DNA]</scope>
</reference>
<proteinExistence type="predicted"/>
<name>A0AAV0X3V1_9HEMI</name>